<dbReference type="GO" id="GO:0003677">
    <property type="term" value="F:DNA binding"/>
    <property type="evidence" value="ECO:0007669"/>
    <property type="project" value="InterPro"/>
</dbReference>
<dbReference type="PANTHER" id="PTHR12083">
    <property type="entry name" value="BIFUNCTIONAL POLYNUCLEOTIDE PHOSPHATASE/KINASE"/>
    <property type="match status" value="1"/>
</dbReference>
<organism evidence="8 9">
    <name type="scientific">Nicotiana tabacum</name>
    <name type="common">Common tobacco</name>
    <dbReference type="NCBI Taxonomy" id="4097"/>
    <lineage>
        <taxon>Eukaryota</taxon>
        <taxon>Viridiplantae</taxon>
        <taxon>Streptophyta</taxon>
        <taxon>Embryophyta</taxon>
        <taxon>Tracheophyta</taxon>
        <taxon>Spermatophyta</taxon>
        <taxon>Magnoliopsida</taxon>
        <taxon>eudicotyledons</taxon>
        <taxon>Gunneridae</taxon>
        <taxon>Pentapetalae</taxon>
        <taxon>asterids</taxon>
        <taxon>lamiids</taxon>
        <taxon>Solanales</taxon>
        <taxon>Solanaceae</taxon>
        <taxon>Nicotianoideae</taxon>
        <taxon>Nicotianeae</taxon>
        <taxon>Nicotiana</taxon>
    </lineage>
</organism>
<evidence type="ECO:0000256" key="1">
    <source>
        <dbReference type="ARBA" id="ARBA00004123"/>
    </source>
</evidence>
<dbReference type="CDD" id="cd01625">
    <property type="entry name" value="HAD_PNP"/>
    <property type="match status" value="1"/>
</dbReference>
<dbReference type="OrthoDB" id="19045at2759"/>
<dbReference type="Gene3D" id="3.30.1740.10">
    <property type="entry name" value="Zinc finger, PARP-type"/>
    <property type="match status" value="1"/>
</dbReference>
<keyword evidence="3" id="KW-0863">Zinc-finger</keyword>
<feature type="compositionally biased region" description="Basic and acidic residues" evidence="6">
    <location>
        <begin position="133"/>
        <end position="156"/>
    </location>
</feature>
<dbReference type="NCBIfam" id="TIGR01662">
    <property type="entry name" value="HAD-SF-IIIA"/>
    <property type="match status" value="1"/>
</dbReference>
<dbReference type="InterPro" id="IPR013954">
    <property type="entry name" value="PNK3P"/>
</dbReference>
<reference evidence="9" key="2">
    <citation type="submission" date="2025-08" db="UniProtKB">
        <authorList>
            <consortium name="RefSeq"/>
        </authorList>
    </citation>
    <scope>IDENTIFICATION</scope>
    <source>
        <tissue evidence="9">Leaf</tissue>
    </source>
</reference>
<sequence length="374" mass="42150">MLSISIPSFFKIPFRPKNNSNPKFLLLFVSPMASSTKVTVEYAKSGRSSCKKCDNKIPLKSVRLGLVTKHAQGFEQTKWHHIDCFPFNSDSVSSAEDITGFSSLQSKDKEALEKLINKELPALQKVSDADTDGIDRKQKETSAQVKEESEHEESKQKRLKLSATDEGAELEIAFSTKDVKTTYKDAKLPPKWRALQTIIYLEKDDVLHASHKIAAFDFDGCLAKTSVKRVGADAWSLMHPSIPEKLQSLYNDGYKLVIFTNESNIERWKNSRQAAVDSKIGRLEQFIKLAGVPFQVFIACGLSNSKPEDPFRKPKIGMWNIMKKQFNFGISIEMDKCFYVGDAAGRQGDHSDVDIRFAQAIGLKFYVPEEFFGK</sequence>
<keyword evidence="8" id="KW-1185">Reference proteome</keyword>
<dbReference type="Gene3D" id="3.40.50.1000">
    <property type="entry name" value="HAD superfamily/HAD-like"/>
    <property type="match status" value="1"/>
</dbReference>
<dbReference type="NCBIfam" id="TIGR01664">
    <property type="entry name" value="DNA-3'-Pase"/>
    <property type="match status" value="1"/>
</dbReference>
<dbReference type="FunFam" id="3.40.50.1000:FF:000198">
    <property type="entry name" value="Bifunctional polynucleotide phosphatase/kinase"/>
    <property type="match status" value="1"/>
</dbReference>
<reference evidence="8" key="1">
    <citation type="journal article" date="2014" name="Nat. Commun.">
        <title>The tobacco genome sequence and its comparison with those of tomato and potato.</title>
        <authorList>
            <person name="Sierro N."/>
            <person name="Battey J.N."/>
            <person name="Ouadi S."/>
            <person name="Bakaher N."/>
            <person name="Bovet L."/>
            <person name="Willig A."/>
            <person name="Goepfert S."/>
            <person name="Peitsch M.C."/>
            <person name="Ivanov N.V."/>
        </authorList>
    </citation>
    <scope>NUCLEOTIDE SEQUENCE [LARGE SCALE GENOMIC DNA]</scope>
</reference>
<protein>
    <submittedName>
        <fullName evidence="9">Polynucleotide 3'-phosphatase ZDP-like isoform X2</fullName>
    </submittedName>
</protein>
<feature type="domain" description="PARP-type" evidence="7">
    <location>
        <begin position="38"/>
        <end position="116"/>
    </location>
</feature>
<dbReference type="InterPro" id="IPR001510">
    <property type="entry name" value="Znf_PARP"/>
</dbReference>
<dbReference type="GO" id="GO:0005634">
    <property type="term" value="C:nucleus"/>
    <property type="evidence" value="ECO:0007669"/>
    <property type="project" value="UniProtKB-SubCell"/>
</dbReference>
<feature type="region of interest" description="Disordered" evidence="6">
    <location>
        <begin position="127"/>
        <end position="161"/>
    </location>
</feature>
<evidence type="ECO:0000256" key="3">
    <source>
        <dbReference type="ARBA" id="ARBA00022771"/>
    </source>
</evidence>
<evidence type="ECO:0000313" key="9">
    <source>
        <dbReference type="RefSeq" id="XP_016463380.1"/>
    </source>
</evidence>
<proteinExistence type="predicted"/>
<dbReference type="InterPro" id="IPR036957">
    <property type="entry name" value="Znf_PARP_sf"/>
</dbReference>
<comment type="subcellular location">
    <subcellularLocation>
        <location evidence="1">Nucleus</location>
    </subcellularLocation>
</comment>
<dbReference type="PANTHER" id="PTHR12083:SF9">
    <property type="entry name" value="BIFUNCTIONAL POLYNUCLEOTIDE PHOSPHATASE_KINASE"/>
    <property type="match status" value="1"/>
</dbReference>
<gene>
    <name evidence="9" type="primary">LOC107786424</name>
</gene>
<dbReference type="RefSeq" id="XP_016463380.1">
    <property type="nucleotide sequence ID" value="XM_016607894.1"/>
</dbReference>
<evidence type="ECO:0000256" key="6">
    <source>
        <dbReference type="SAM" id="MobiDB-lite"/>
    </source>
</evidence>
<dbReference type="PROSITE" id="PS50064">
    <property type="entry name" value="ZF_PARP_2"/>
    <property type="match status" value="1"/>
</dbReference>
<dbReference type="GO" id="GO:0008270">
    <property type="term" value="F:zinc ion binding"/>
    <property type="evidence" value="ECO:0007669"/>
    <property type="project" value="UniProtKB-KW"/>
</dbReference>
<dbReference type="InterPro" id="IPR006549">
    <property type="entry name" value="HAD-SF_hydro_IIIA"/>
</dbReference>
<dbReference type="SMART" id="SM01336">
    <property type="entry name" value="zf-PARP"/>
    <property type="match status" value="1"/>
</dbReference>
<keyword evidence="5" id="KW-0539">Nucleus</keyword>
<dbReference type="AlphaFoldDB" id="A0A1S3ZFZ1"/>
<dbReference type="RefSeq" id="XP_016463380.1">
    <property type="nucleotide sequence ID" value="XM_016607894.2"/>
</dbReference>
<evidence type="ECO:0000259" key="7">
    <source>
        <dbReference type="PROSITE" id="PS50064"/>
    </source>
</evidence>
<dbReference type="GeneID" id="107786424"/>
<dbReference type="SUPFAM" id="SSF57716">
    <property type="entry name" value="Glucocorticoid receptor-like (DNA-binding domain)"/>
    <property type="match status" value="1"/>
</dbReference>
<keyword evidence="2" id="KW-0479">Metal-binding</keyword>
<keyword evidence="4" id="KW-0862">Zinc</keyword>
<evidence type="ECO:0000313" key="8">
    <source>
        <dbReference type="Proteomes" id="UP000790787"/>
    </source>
</evidence>
<dbReference type="InterPro" id="IPR006551">
    <property type="entry name" value="Polynucleotide_phosphatase"/>
</dbReference>
<accession>A0A1S3ZFZ1</accession>
<dbReference type="InterPro" id="IPR023214">
    <property type="entry name" value="HAD_sf"/>
</dbReference>
<dbReference type="SUPFAM" id="SSF56784">
    <property type="entry name" value="HAD-like"/>
    <property type="match status" value="1"/>
</dbReference>
<dbReference type="Proteomes" id="UP000790787">
    <property type="component" value="Chromosome 2"/>
</dbReference>
<evidence type="ECO:0000256" key="5">
    <source>
        <dbReference type="ARBA" id="ARBA00023242"/>
    </source>
</evidence>
<dbReference type="Pfam" id="PF00645">
    <property type="entry name" value="zf-PARP"/>
    <property type="match status" value="1"/>
</dbReference>
<name>A0A1S3ZFZ1_TOBAC</name>
<dbReference type="Pfam" id="PF08645">
    <property type="entry name" value="PNK3P"/>
    <property type="match status" value="1"/>
</dbReference>
<evidence type="ECO:0000256" key="2">
    <source>
        <dbReference type="ARBA" id="ARBA00022723"/>
    </source>
</evidence>
<evidence type="ECO:0000256" key="4">
    <source>
        <dbReference type="ARBA" id="ARBA00022833"/>
    </source>
</evidence>
<dbReference type="InterPro" id="IPR036412">
    <property type="entry name" value="HAD-like_sf"/>
</dbReference>